<dbReference type="PATRIC" id="fig|1179773.3.peg.7455"/>
<gene>
    <name evidence="9" type="ordered locus">BN6_73770</name>
</gene>
<dbReference type="EMBL" id="HE804045">
    <property type="protein sequence ID" value="CCH34607.1"/>
    <property type="molecule type" value="Genomic_DNA"/>
</dbReference>
<dbReference type="AlphaFoldDB" id="K0KAT4"/>
<dbReference type="OrthoDB" id="5290182at2"/>
<dbReference type="GO" id="GO:0016705">
    <property type="term" value="F:oxidoreductase activity, acting on paired donors, with incorporation or reduction of molecular oxygen"/>
    <property type="evidence" value="ECO:0007669"/>
    <property type="project" value="InterPro"/>
</dbReference>
<keyword evidence="10" id="KW-1185">Reference proteome</keyword>
<dbReference type="InterPro" id="IPR036396">
    <property type="entry name" value="Cyt_P450_sf"/>
</dbReference>
<evidence type="ECO:0000256" key="7">
    <source>
        <dbReference type="PIRSR" id="PIRSR602401-1"/>
    </source>
</evidence>
<evidence type="ECO:0000256" key="8">
    <source>
        <dbReference type="RuleBase" id="RU000461"/>
    </source>
</evidence>
<dbReference type="Pfam" id="PF00067">
    <property type="entry name" value="p450"/>
    <property type="match status" value="1"/>
</dbReference>
<accession>K0KAT4</accession>
<evidence type="ECO:0000256" key="2">
    <source>
        <dbReference type="ARBA" id="ARBA00022617"/>
    </source>
</evidence>
<name>K0KAT4_SACES</name>
<feature type="binding site" description="axial binding residue" evidence="7">
    <location>
        <position position="388"/>
    </location>
    <ligand>
        <name>heme</name>
        <dbReference type="ChEBI" id="CHEBI:30413"/>
    </ligand>
    <ligandPart>
        <name>Fe</name>
        <dbReference type="ChEBI" id="CHEBI:18248"/>
    </ligandPart>
</feature>
<evidence type="ECO:0000256" key="6">
    <source>
        <dbReference type="ARBA" id="ARBA00023033"/>
    </source>
</evidence>
<dbReference type="GO" id="GO:0004497">
    <property type="term" value="F:monooxygenase activity"/>
    <property type="evidence" value="ECO:0007669"/>
    <property type="project" value="UniProtKB-KW"/>
</dbReference>
<protein>
    <submittedName>
        <fullName evidence="9">Cytochrome P450 family protein</fullName>
    </submittedName>
</protein>
<proteinExistence type="inferred from homology"/>
<comment type="similarity">
    <text evidence="1 8">Belongs to the cytochrome P450 family.</text>
</comment>
<dbReference type="PROSITE" id="PS00086">
    <property type="entry name" value="CYTOCHROME_P450"/>
    <property type="match status" value="1"/>
</dbReference>
<evidence type="ECO:0000313" key="9">
    <source>
        <dbReference type="EMBL" id="CCH34607.1"/>
    </source>
</evidence>
<dbReference type="InterPro" id="IPR002401">
    <property type="entry name" value="Cyt_P450_E_grp-I"/>
</dbReference>
<dbReference type="PRINTS" id="PR00385">
    <property type="entry name" value="P450"/>
</dbReference>
<keyword evidence="5 7" id="KW-0408">Iron</keyword>
<dbReference type="eggNOG" id="COG2124">
    <property type="taxonomic scope" value="Bacteria"/>
</dbReference>
<dbReference type="BioCyc" id="SESP1179773:BN6_RS35645-MONOMER"/>
<evidence type="ECO:0000256" key="5">
    <source>
        <dbReference type="ARBA" id="ARBA00023004"/>
    </source>
</evidence>
<dbReference type="GO" id="GO:0005506">
    <property type="term" value="F:iron ion binding"/>
    <property type="evidence" value="ECO:0007669"/>
    <property type="project" value="InterPro"/>
</dbReference>
<evidence type="ECO:0000256" key="4">
    <source>
        <dbReference type="ARBA" id="ARBA00023002"/>
    </source>
</evidence>
<evidence type="ECO:0000313" key="10">
    <source>
        <dbReference type="Proteomes" id="UP000006281"/>
    </source>
</evidence>
<dbReference type="InterPro" id="IPR017972">
    <property type="entry name" value="Cyt_P450_CS"/>
</dbReference>
<dbReference type="InterPro" id="IPR001128">
    <property type="entry name" value="Cyt_P450"/>
</dbReference>
<comment type="cofactor">
    <cofactor evidence="7">
        <name>heme</name>
        <dbReference type="ChEBI" id="CHEBI:30413"/>
    </cofactor>
</comment>
<dbReference type="PRINTS" id="PR00463">
    <property type="entry name" value="EP450I"/>
</dbReference>
<dbReference type="HOGENOM" id="CLU_001570_5_1_11"/>
<dbReference type="Proteomes" id="UP000006281">
    <property type="component" value="Chromosome"/>
</dbReference>
<dbReference type="SUPFAM" id="SSF48264">
    <property type="entry name" value="Cytochrome P450"/>
    <property type="match status" value="1"/>
</dbReference>
<evidence type="ECO:0000256" key="1">
    <source>
        <dbReference type="ARBA" id="ARBA00010617"/>
    </source>
</evidence>
<dbReference type="GO" id="GO:0020037">
    <property type="term" value="F:heme binding"/>
    <property type="evidence" value="ECO:0007669"/>
    <property type="project" value="InterPro"/>
</dbReference>
<dbReference type="PANTHER" id="PTHR24291">
    <property type="entry name" value="CYTOCHROME P450 FAMILY 4"/>
    <property type="match status" value="1"/>
</dbReference>
<dbReference type="InterPro" id="IPR050196">
    <property type="entry name" value="Cytochrome_P450_Monoox"/>
</dbReference>
<sequence>MSVPVAPGRLPLLGHTVSLLRRRAEFTAALRGRGEVVKVDLGPVPTYFVTSPRLTHQVLVTDGARFRKGLLFERFRPYMGNGLALSDGSFHRRQRRMMQPAFHRERIAHYAEAMVRAATDLADSWQAGEPRVVEDDMQALAVTVVGETLFSTGIGQRAIAEIRRSVFDVIQNGAVRALSPGFVSKLPIPVNRKFDLAIERMRAIVLEVIASWRAEGVDHGDLLSTMLLAHDDESGGGMSDQQVYDEVITLLTAGIETSAVALGWLFHELAEHPEVERRVHAQVDEVLAGRPVTFADLPRLGYLYQVVNEVLRKYPIWILMRKAVEPVDLAGTVLPTGAEVIVSPHVVHHDPAVYPDPERFDPDRWTGERTAAVPRGAFVPFGGGARQCIGNVFAQTEIVIALATVAARWRLVQVPGTKVRTKFTTAAYPVDLVMTPVPRT</sequence>
<evidence type="ECO:0000256" key="3">
    <source>
        <dbReference type="ARBA" id="ARBA00022723"/>
    </source>
</evidence>
<keyword evidence="3 7" id="KW-0479">Metal-binding</keyword>
<organism evidence="9 10">
    <name type="scientific">Saccharothrix espanaensis (strain ATCC 51144 / DSM 44229 / JCM 9112 / NBRC 15066 / NRRL 15764)</name>
    <dbReference type="NCBI Taxonomy" id="1179773"/>
    <lineage>
        <taxon>Bacteria</taxon>
        <taxon>Bacillati</taxon>
        <taxon>Actinomycetota</taxon>
        <taxon>Actinomycetes</taxon>
        <taxon>Pseudonocardiales</taxon>
        <taxon>Pseudonocardiaceae</taxon>
        <taxon>Saccharothrix</taxon>
    </lineage>
</organism>
<dbReference type="Gene3D" id="1.10.630.10">
    <property type="entry name" value="Cytochrome P450"/>
    <property type="match status" value="1"/>
</dbReference>
<keyword evidence="4 8" id="KW-0560">Oxidoreductase</keyword>
<reference evidence="9 10" key="1">
    <citation type="journal article" date="2012" name="BMC Genomics">
        <title>Complete genome sequence of Saccharothrix espanaensis DSM 44229T and comparison to the other completely sequenced Pseudonocardiaceae.</title>
        <authorList>
            <person name="Strobel T."/>
            <person name="Al-Dilaimi A."/>
            <person name="Blom J."/>
            <person name="Gessner A."/>
            <person name="Kalinowski J."/>
            <person name="Luzhetska M."/>
            <person name="Puhler A."/>
            <person name="Szczepanowski R."/>
            <person name="Bechthold A."/>
            <person name="Ruckert C."/>
        </authorList>
    </citation>
    <scope>NUCLEOTIDE SEQUENCE [LARGE SCALE GENOMIC DNA]</scope>
    <source>
        <strain evidence="10">ATCC 51144 / DSM 44229 / JCM 9112 / NBRC 15066 / NRRL 15764</strain>
    </source>
</reference>
<dbReference type="RefSeq" id="WP_015104717.1">
    <property type="nucleotide sequence ID" value="NC_019673.1"/>
</dbReference>
<dbReference type="PANTHER" id="PTHR24291:SF50">
    <property type="entry name" value="BIFUNCTIONAL ALBAFLAVENONE MONOOXYGENASE_TERPENE SYNTHASE"/>
    <property type="match status" value="1"/>
</dbReference>
<dbReference type="CDD" id="cd11049">
    <property type="entry name" value="CYP170A1-like"/>
    <property type="match status" value="1"/>
</dbReference>
<keyword evidence="6 8" id="KW-0503">Monooxygenase</keyword>
<keyword evidence="2 7" id="KW-0349">Heme</keyword>
<dbReference type="STRING" id="1179773.BN6_73770"/>
<dbReference type="KEGG" id="sesp:BN6_73770"/>